<sequence length="489" mass="53833">MASPNNTVAWPTKRLPPNNKAINTAKRATRGVIGQDSRQPGGQPPSQEQLPDNTRSLYQYQTQNPSPNQRQKHRKQRSGQAFGSEKQFAPASEPQVKEPRPHSQRQGAARGTRSAAGQKIVSAFEWEALKLKREPQPSIAVASAGNGKKSRRSAAEAMSRNRPRGPPLPRDNGLAANEETDMWNKILQDLRKSKEKNDKQRSLAEQIATLNERMGKETGKTTLNDHNDLDSLLRQMAKLCEEERAILLDEPSDVVKNLGLLTALRQASEAEAPLNRATSLSKSRKKRNELDGSSTESPGPTGPSVSDKASRIKGTVPRSGSVSSTQTRDNREVRDNVAVKIEEGTESTKGTIAERSGHLVIGAEVVFKHNKNKQGVEGEGIQCIIKNIAGDGHKKRYDVQDPEPNENGEQGAVYKTTAASLIPIPHIGSALPLFPPGKQVLARYPDTTTFYRAEVTGSRKDVYRLKFEGEEDDKEMEVDKRFVLEIPGK</sequence>
<dbReference type="CDD" id="cd20393">
    <property type="entry name" value="Tudor_SGF29_rpt1"/>
    <property type="match status" value="1"/>
</dbReference>
<keyword evidence="3" id="KW-0804">Transcription</keyword>
<evidence type="ECO:0000256" key="5">
    <source>
        <dbReference type="SAM" id="MobiDB-lite"/>
    </source>
</evidence>
<dbReference type="GO" id="GO:0005634">
    <property type="term" value="C:nucleus"/>
    <property type="evidence" value="ECO:0007669"/>
    <property type="project" value="UniProtKB-SubCell"/>
</dbReference>
<evidence type="ECO:0000313" key="8">
    <source>
        <dbReference type="Proteomes" id="UP000184300"/>
    </source>
</evidence>
<feature type="region of interest" description="Disordered" evidence="5">
    <location>
        <begin position="131"/>
        <end position="178"/>
    </location>
</feature>
<dbReference type="InterPro" id="IPR037802">
    <property type="entry name" value="SGF29"/>
</dbReference>
<dbReference type="GeneID" id="34457493"/>
<dbReference type="EMBL" id="KV878908">
    <property type="protein sequence ID" value="OJJ80894.1"/>
    <property type="molecule type" value="Genomic_DNA"/>
</dbReference>
<evidence type="ECO:0000313" key="7">
    <source>
        <dbReference type="EMBL" id="OJJ80894.1"/>
    </source>
</evidence>
<dbReference type="PANTHER" id="PTHR21539:SF0">
    <property type="entry name" value="SAGA-ASSOCIATED FACTOR 29"/>
    <property type="match status" value="1"/>
</dbReference>
<keyword evidence="8" id="KW-1185">Reference proteome</keyword>
<accession>A0A1L9VAD6</accession>
<keyword evidence="2" id="KW-0805">Transcription regulation</keyword>
<protein>
    <recommendedName>
        <fullName evidence="6">SGF29 C-terminal domain-containing protein</fullName>
    </recommendedName>
</protein>
<dbReference type="VEuPathDB" id="FungiDB:ASPGLDRAFT_133676"/>
<feature type="compositionally biased region" description="Basic and acidic residues" evidence="5">
    <location>
        <begin position="328"/>
        <end position="338"/>
    </location>
</feature>
<feature type="compositionally biased region" description="Polar residues" evidence="5">
    <location>
        <begin position="36"/>
        <end position="69"/>
    </location>
</feature>
<keyword evidence="4" id="KW-0539">Nucleus</keyword>
<dbReference type="PROSITE" id="PS51518">
    <property type="entry name" value="SGF29_C"/>
    <property type="match status" value="1"/>
</dbReference>
<evidence type="ECO:0000256" key="1">
    <source>
        <dbReference type="ARBA" id="ARBA00004123"/>
    </source>
</evidence>
<dbReference type="Pfam" id="PF07039">
    <property type="entry name" value="SGF29_Tudor"/>
    <property type="match status" value="1"/>
</dbReference>
<evidence type="ECO:0000256" key="2">
    <source>
        <dbReference type="ARBA" id="ARBA00023015"/>
    </source>
</evidence>
<dbReference type="Proteomes" id="UP000184300">
    <property type="component" value="Unassembled WGS sequence"/>
</dbReference>
<evidence type="ECO:0000259" key="6">
    <source>
        <dbReference type="PROSITE" id="PS51518"/>
    </source>
</evidence>
<dbReference type="RefSeq" id="XP_022397592.1">
    <property type="nucleotide sequence ID" value="XM_022541232.1"/>
</dbReference>
<evidence type="ECO:0000256" key="4">
    <source>
        <dbReference type="ARBA" id="ARBA00023242"/>
    </source>
</evidence>
<dbReference type="AlphaFoldDB" id="A0A1L9VAD6"/>
<organism evidence="7 8">
    <name type="scientific">Aspergillus glaucus CBS 516.65</name>
    <dbReference type="NCBI Taxonomy" id="1160497"/>
    <lineage>
        <taxon>Eukaryota</taxon>
        <taxon>Fungi</taxon>
        <taxon>Dikarya</taxon>
        <taxon>Ascomycota</taxon>
        <taxon>Pezizomycotina</taxon>
        <taxon>Eurotiomycetes</taxon>
        <taxon>Eurotiomycetidae</taxon>
        <taxon>Eurotiales</taxon>
        <taxon>Aspergillaceae</taxon>
        <taxon>Aspergillus</taxon>
        <taxon>Aspergillus subgen. Aspergillus</taxon>
    </lineage>
</organism>
<dbReference type="InterPro" id="IPR047287">
    <property type="entry name" value="Tudor_SGF29_rpt2"/>
</dbReference>
<feature type="domain" description="SGF29 C-terminal" evidence="6">
    <location>
        <begin position="355"/>
        <end position="489"/>
    </location>
</feature>
<evidence type="ECO:0000256" key="3">
    <source>
        <dbReference type="ARBA" id="ARBA00023163"/>
    </source>
</evidence>
<dbReference type="InterPro" id="IPR047288">
    <property type="entry name" value="Tudor_SGF29_rpt1"/>
</dbReference>
<dbReference type="OrthoDB" id="10265994at2759"/>
<dbReference type="FunFam" id="2.30.30.140:FF:000055">
    <property type="entry name" value="SAGA complex component"/>
    <property type="match status" value="1"/>
</dbReference>
<comment type="subcellular location">
    <subcellularLocation>
        <location evidence="1">Nucleus</location>
    </subcellularLocation>
</comment>
<feature type="compositionally biased region" description="Polar residues" evidence="5">
    <location>
        <begin position="318"/>
        <end position="327"/>
    </location>
</feature>
<dbReference type="GO" id="GO:0000124">
    <property type="term" value="C:SAGA complex"/>
    <property type="evidence" value="ECO:0007669"/>
    <property type="project" value="InterPro"/>
</dbReference>
<feature type="region of interest" description="Disordered" evidence="5">
    <location>
        <begin position="1"/>
        <end position="117"/>
    </location>
</feature>
<dbReference type="CDD" id="cd20394">
    <property type="entry name" value="Tudor_SGF29_rpt2"/>
    <property type="match status" value="1"/>
</dbReference>
<reference evidence="8" key="1">
    <citation type="journal article" date="2017" name="Genome Biol.">
        <title>Comparative genomics reveals high biological diversity and specific adaptations in the industrially and medically important fungal genus Aspergillus.</title>
        <authorList>
            <person name="de Vries R.P."/>
            <person name="Riley R."/>
            <person name="Wiebenga A."/>
            <person name="Aguilar-Osorio G."/>
            <person name="Amillis S."/>
            <person name="Uchima C.A."/>
            <person name="Anderluh G."/>
            <person name="Asadollahi M."/>
            <person name="Askin M."/>
            <person name="Barry K."/>
            <person name="Battaglia E."/>
            <person name="Bayram O."/>
            <person name="Benocci T."/>
            <person name="Braus-Stromeyer S.A."/>
            <person name="Caldana C."/>
            <person name="Canovas D."/>
            <person name="Cerqueira G.C."/>
            <person name="Chen F."/>
            <person name="Chen W."/>
            <person name="Choi C."/>
            <person name="Clum A."/>
            <person name="Dos Santos R.A."/>
            <person name="Damasio A.R."/>
            <person name="Diallinas G."/>
            <person name="Emri T."/>
            <person name="Fekete E."/>
            <person name="Flipphi M."/>
            <person name="Freyberg S."/>
            <person name="Gallo A."/>
            <person name="Gournas C."/>
            <person name="Habgood R."/>
            <person name="Hainaut M."/>
            <person name="Harispe M.L."/>
            <person name="Henrissat B."/>
            <person name="Hilden K.S."/>
            <person name="Hope R."/>
            <person name="Hossain A."/>
            <person name="Karabika E."/>
            <person name="Karaffa L."/>
            <person name="Karanyi Z."/>
            <person name="Krasevec N."/>
            <person name="Kuo A."/>
            <person name="Kusch H."/>
            <person name="LaButti K."/>
            <person name="Lagendijk E.L."/>
            <person name="Lapidus A."/>
            <person name="Levasseur A."/>
            <person name="Lindquist E."/>
            <person name="Lipzen A."/>
            <person name="Logrieco A.F."/>
            <person name="MacCabe A."/>
            <person name="Maekelae M.R."/>
            <person name="Malavazi I."/>
            <person name="Melin P."/>
            <person name="Meyer V."/>
            <person name="Mielnichuk N."/>
            <person name="Miskei M."/>
            <person name="Molnar A.P."/>
            <person name="Mule G."/>
            <person name="Ngan C.Y."/>
            <person name="Orejas M."/>
            <person name="Orosz E."/>
            <person name="Ouedraogo J.P."/>
            <person name="Overkamp K.M."/>
            <person name="Park H.-S."/>
            <person name="Perrone G."/>
            <person name="Piumi F."/>
            <person name="Punt P.J."/>
            <person name="Ram A.F."/>
            <person name="Ramon A."/>
            <person name="Rauscher S."/>
            <person name="Record E."/>
            <person name="Riano-Pachon D.M."/>
            <person name="Robert V."/>
            <person name="Roehrig J."/>
            <person name="Ruller R."/>
            <person name="Salamov A."/>
            <person name="Salih N.S."/>
            <person name="Samson R.A."/>
            <person name="Sandor E."/>
            <person name="Sanguinetti M."/>
            <person name="Schuetze T."/>
            <person name="Sepcic K."/>
            <person name="Shelest E."/>
            <person name="Sherlock G."/>
            <person name="Sophianopoulou V."/>
            <person name="Squina F.M."/>
            <person name="Sun H."/>
            <person name="Susca A."/>
            <person name="Todd R.B."/>
            <person name="Tsang A."/>
            <person name="Unkles S.E."/>
            <person name="van de Wiele N."/>
            <person name="van Rossen-Uffink D."/>
            <person name="Oliveira J.V."/>
            <person name="Vesth T.C."/>
            <person name="Visser J."/>
            <person name="Yu J.-H."/>
            <person name="Zhou M."/>
            <person name="Andersen M.R."/>
            <person name="Archer D.B."/>
            <person name="Baker S.E."/>
            <person name="Benoit I."/>
            <person name="Brakhage A.A."/>
            <person name="Braus G.H."/>
            <person name="Fischer R."/>
            <person name="Frisvad J.C."/>
            <person name="Goldman G.H."/>
            <person name="Houbraken J."/>
            <person name="Oakley B."/>
            <person name="Pocsi I."/>
            <person name="Scazzocchio C."/>
            <person name="Seiboth B."/>
            <person name="vanKuyk P.A."/>
            <person name="Wortman J."/>
            <person name="Dyer P.S."/>
            <person name="Grigoriev I.V."/>
        </authorList>
    </citation>
    <scope>NUCLEOTIDE SEQUENCE [LARGE SCALE GENOMIC DNA]</scope>
    <source>
        <strain evidence="8">CBS 516.65</strain>
    </source>
</reference>
<feature type="region of interest" description="Disordered" evidence="5">
    <location>
        <begin position="268"/>
        <end position="338"/>
    </location>
</feature>
<dbReference type="PANTHER" id="PTHR21539">
    <property type="entry name" value="SAGA-ASSOCIATED FACTOR 29"/>
    <property type="match status" value="1"/>
</dbReference>
<proteinExistence type="predicted"/>
<gene>
    <name evidence="7" type="ORF">ASPGLDRAFT_133676</name>
</gene>
<dbReference type="InterPro" id="IPR010750">
    <property type="entry name" value="SGF29_tudor-like_dom"/>
</dbReference>
<feature type="compositionally biased region" description="Low complexity" evidence="5">
    <location>
        <begin position="292"/>
        <end position="306"/>
    </location>
</feature>
<dbReference type="Gene3D" id="2.30.30.140">
    <property type="match status" value="1"/>
</dbReference>
<dbReference type="STRING" id="1160497.A0A1L9VAD6"/>
<name>A0A1L9VAD6_ASPGL</name>